<comment type="caution">
    <text evidence="2">The sequence shown here is derived from an EMBL/GenBank/DDBJ whole genome shotgun (WGS) entry which is preliminary data.</text>
</comment>
<protein>
    <submittedName>
        <fullName evidence="2">Uncharacterized protein</fullName>
    </submittedName>
</protein>
<keyword evidence="3" id="KW-1185">Reference proteome</keyword>
<name>A0A923L9R9_9FIRM</name>
<reference evidence="2" key="1">
    <citation type="submission" date="2020-08" db="EMBL/GenBank/DDBJ databases">
        <title>Genome public.</title>
        <authorList>
            <person name="Liu C."/>
            <person name="Sun Q."/>
        </authorList>
    </citation>
    <scope>NUCLEOTIDE SEQUENCE</scope>
    <source>
        <strain evidence="2">NSJ-68</strain>
    </source>
</reference>
<gene>
    <name evidence="2" type="ORF">H8S44_00625</name>
</gene>
<evidence type="ECO:0000256" key="1">
    <source>
        <dbReference type="SAM" id="MobiDB-lite"/>
    </source>
</evidence>
<evidence type="ECO:0000313" key="3">
    <source>
        <dbReference type="Proteomes" id="UP000649345"/>
    </source>
</evidence>
<dbReference type="Proteomes" id="UP000649345">
    <property type="component" value="Unassembled WGS sequence"/>
</dbReference>
<evidence type="ECO:0000313" key="2">
    <source>
        <dbReference type="EMBL" id="MBC5658289.1"/>
    </source>
</evidence>
<dbReference type="RefSeq" id="WP_006873413.1">
    <property type="nucleotide sequence ID" value="NZ_JACOOR010000001.1"/>
</dbReference>
<feature type="region of interest" description="Disordered" evidence="1">
    <location>
        <begin position="28"/>
        <end position="48"/>
    </location>
</feature>
<dbReference type="EMBL" id="JACOOR010000001">
    <property type="protein sequence ID" value="MBC5658289.1"/>
    <property type="molecule type" value="Genomic_DNA"/>
</dbReference>
<sequence length="48" mass="5843">MPKKKFYPPNDTGTKKRRFRCLLFQRPKAYPNRPRSNKNNLIKPIRRA</sequence>
<dbReference type="AlphaFoldDB" id="A0A923L9R9"/>
<proteinExistence type="predicted"/>
<accession>A0A923L9R9</accession>
<organism evidence="2 3">
    <name type="scientific">Anaerosacchariphilus hominis</name>
    <dbReference type="NCBI Taxonomy" id="2763017"/>
    <lineage>
        <taxon>Bacteria</taxon>
        <taxon>Bacillati</taxon>
        <taxon>Bacillota</taxon>
        <taxon>Clostridia</taxon>
        <taxon>Lachnospirales</taxon>
        <taxon>Lachnospiraceae</taxon>
        <taxon>Anaerosacchariphilus</taxon>
    </lineage>
</organism>